<evidence type="ECO:0008006" key="4">
    <source>
        <dbReference type="Google" id="ProtNLM"/>
    </source>
</evidence>
<comment type="caution">
    <text evidence="2">The sequence shown here is derived from an EMBL/GenBank/DDBJ whole genome shotgun (WGS) entry which is preliminary data.</text>
</comment>
<proteinExistence type="predicted"/>
<dbReference type="Proteomes" id="UP000094936">
    <property type="component" value="Unassembled WGS sequence"/>
</dbReference>
<reference evidence="2 3" key="1">
    <citation type="submission" date="2016-05" db="EMBL/GenBank/DDBJ databases">
        <title>Genomic Taxonomy of the Vibrionaceae.</title>
        <authorList>
            <person name="Gomez-Gil B."/>
            <person name="Enciso-Ibarra J."/>
        </authorList>
    </citation>
    <scope>NUCLEOTIDE SEQUENCE [LARGE SCALE GENOMIC DNA]</scope>
    <source>
        <strain evidence="2 3">CAIM 1920</strain>
    </source>
</reference>
<evidence type="ECO:0000256" key="1">
    <source>
        <dbReference type="SAM" id="Phobius"/>
    </source>
</evidence>
<keyword evidence="1" id="KW-1133">Transmembrane helix</keyword>
<evidence type="ECO:0000313" key="3">
    <source>
        <dbReference type="Proteomes" id="UP000094936"/>
    </source>
</evidence>
<protein>
    <recommendedName>
        <fullName evidence="4">DUF2065 domain-containing protein</fullName>
    </recommendedName>
</protein>
<name>A0A1C3ED38_9GAMM</name>
<keyword evidence="1" id="KW-0812">Transmembrane</keyword>
<feature type="transmembrane region" description="Helical" evidence="1">
    <location>
        <begin position="6"/>
        <end position="22"/>
    </location>
</feature>
<dbReference type="Pfam" id="PF09838">
    <property type="entry name" value="DUF2065"/>
    <property type="match status" value="1"/>
</dbReference>
<organism evidence="2 3">
    <name type="scientific">Veronia pacifica</name>
    <dbReference type="NCBI Taxonomy" id="1080227"/>
    <lineage>
        <taxon>Bacteria</taxon>
        <taxon>Pseudomonadati</taxon>
        <taxon>Pseudomonadota</taxon>
        <taxon>Gammaproteobacteria</taxon>
        <taxon>Vibrionales</taxon>
        <taxon>Vibrionaceae</taxon>
        <taxon>Veronia</taxon>
    </lineage>
</organism>
<dbReference type="AlphaFoldDB" id="A0A1C3ED38"/>
<feature type="transmembrane region" description="Helical" evidence="1">
    <location>
        <begin position="43"/>
        <end position="60"/>
    </location>
</feature>
<dbReference type="RefSeq" id="WP_068904761.1">
    <property type="nucleotide sequence ID" value="NZ_JBHUIF010000003.1"/>
</dbReference>
<dbReference type="EMBL" id="LYBM01000040">
    <property type="protein sequence ID" value="ODA31158.1"/>
    <property type="molecule type" value="Genomic_DNA"/>
</dbReference>
<dbReference type="STRING" id="1080227.A8L45_18080"/>
<sequence>MIELWMAIGIALMFEGLGPLLFPEKWRKMMMEMSQLPTPLLRRIGGCLVAAGITIAYMMWTSK</sequence>
<dbReference type="PANTHER" id="PTHR38602">
    <property type="entry name" value="INNER MEMBRANE PROTEIN-RELATED"/>
    <property type="match status" value="1"/>
</dbReference>
<accession>A0A1C3ED38</accession>
<dbReference type="PANTHER" id="PTHR38602:SF1">
    <property type="entry name" value="INNER MEMBRANE PROTEIN"/>
    <property type="match status" value="1"/>
</dbReference>
<keyword evidence="3" id="KW-1185">Reference proteome</keyword>
<dbReference type="OrthoDB" id="9182237at2"/>
<keyword evidence="1" id="KW-0472">Membrane</keyword>
<gene>
    <name evidence="2" type="ORF">A8L45_18080</name>
</gene>
<dbReference type="InterPro" id="IPR019201">
    <property type="entry name" value="DUF2065"/>
</dbReference>
<evidence type="ECO:0000313" key="2">
    <source>
        <dbReference type="EMBL" id="ODA31158.1"/>
    </source>
</evidence>